<organism evidence="1 2">
    <name type="scientific">Trichinella nelsoni</name>
    <dbReference type="NCBI Taxonomy" id="6336"/>
    <lineage>
        <taxon>Eukaryota</taxon>
        <taxon>Metazoa</taxon>
        <taxon>Ecdysozoa</taxon>
        <taxon>Nematoda</taxon>
        <taxon>Enoplea</taxon>
        <taxon>Dorylaimia</taxon>
        <taxon>Trichinellida</taxon>
        <taxon>Trichinellidae</taxon>
        <taxon>Trichinella</taxon>
    </lineage>
</organism>
<protein>
    <submittedName>
        <fullName evidence="1">Uncharacterized protein</fullName>
    </submittedName>
</protein>
<proteinExistence type="predicted"/>
<dbReference type="EMBL" id="JYDL01000002">
    <property type="protein sequence ID" value="KRX27802.1"/>
    <property type="molecule type" value="Genomic_DNA"/>
</dbReference>
<evidence type="ECO:0000313" key="1">
    <source>
        <dbReference type="EMBL" id="KRX27802.1"/>
    </source>
</evidence>
<dbReference type="Proteomes" id="UP000054630">
    <property type="component" value="Unassembled WGS sequence"/>
</dbReference>
<accession>A0A0V0SMA0</accession>
<keyword evidence="2" id="KW-1185">Reference proteome</keyword>
<sequence>MANALTLLNHAKVALMRRLVFYKSRLARLLALLSLQLEICTAASLQF</sequence>
<comment type="caution">
    <text evidence="1">The sequence shown here is derived from an EMBL/GenBank/DDBJ whole genome shotgun (WGS) entry which is preliminary data.</text>
</comment>
<gene>
    <name evidence="1" type="ORF">T07_4593</name>
</gene>
<reference evidence="1 2" key="1">
    <citation type="submission" date="2015-01" db="EMBL/GenBank/DDBJ databases">
        <title>Evolution of Trichinella species and genotypes.</title>
        <authorList>
            <person name="Korhonen P.K."/>
            <person name="Edoardo P."/>
            <person name="Giuseppe L.R."/>
            <person name="Gasser R.B."/>
        </authorList>
    </citation>
    <scope>NUCLEOTIDE SEQUENCE [LARGE SCALE GENOMIC DNA]</scope>
    <source>
        <strain evidence="1">ISS37</strain>
    </source>
</reference>
<name>A0A0V0SMA0_9BILA</name>
<dbReference type="AlphaFoldDB" id="A0A0V0SMA0"/>
<evidence type="ECO:0000313" key="2">
    <source>
        <dbReference type="Proteomes" id="UP000054630"/>
    </source>
</evidence>